<dbReference type="Pfam" id="PF00856">
    <property type="entry name" value="SET"/>
    <property type="match status" value="1"/>
</dbReference>
<dbReference type="RefSeq" id="XP_062686055.1">
    <property type="nucleotide sequence ID" value="XM_062827939.1"/>
</dbReference>
<reference evidence="3" key="2">
    <citation type="submission" date="2023-06" db="EMBL/GenBank/DDBJ databases">
        <authorList>
            <consortium name="Lawrence Berkeley National Laboratory"/>
            <person name="Haridas S."/>
            <person name="Hensen N."/>
            <person name="Bonometti L."/>
            <person name="Westerberg I."/>
            <person name="Brannstrom I.O."/>
            <person name="Guillou S."/>
            <person name="Cros-Aarteil S."/>
            <person name="Calhoun S."/>
            <person name="Kuo A."/>
            <person name="Mondo S."/>
            <person name="Pangilinan J."/>
            <person name="Riley R."/>
            <person name="Labutti K."/>
            <person name="Andreopoulos B."/>
            <person name="Lipzen A."/>
            <person name="Chen C."/>
            <person name="Yanf M."/>
            <person name="Daum C."/>
            <person name="Ng V."/>
            <person name="Clum A."/>
            <person name="Steindorff A."/>
            <person name="Ohm R."/>
            <person name="Martin F."/>
            <person name="Silar P."/>
            <person name="Natvig D."/>
            <person name="Lalanne C."/>
            <person name="Gautier V."/>
            <person name="Ament-Velasquez S.L."/>
            <person name="Kruys A."/>
            <person name="Hutchinson M.I."/>
            <person name="Powell A.J."/>
            <person name="Barry K."/>
            <person name="Miller A.N."/>
            <person name="Grigoriev I.V."/>
            <person name="Debuchy R."/>
            <person name="Gladieux P."/>
            <person name="Thoren M.H."/>
            <person name="Johannesson H."/>
        </authorList>
    </citation>
    <scope>NUCLEOTIDE SEQUENCE</scope>
    <source>
        <strain evidence="3">CBS 560.94</strain>
    </source>
</reference>
<dbReference type="EMBL" id="JAUEPP010000001">
    <property type="protein sequence ID" value="KAK3354677.1"/>
    <property type="molecule type" value="Genomic_DNA"/>
</dbReference>
<dbReference type="InterPro" id="IPR053185">
    <property type="entry name" value="SET_domain_protein"/>
</dbReference>
<evidence type="ECO:0000313" key="4">
    <source>
        <dbReference type="Proteomes" id="UP001278500"/>
    </source>
</evidence>
<dbReference type="AlphaFoldDB" id="A0AAE0JN41"/>
<feature type="region of interest" description="Disordered" evidence="1">
    <location>
        <begin position="1"/>
        <end position="35"/>
    </location>
</feature>
<gene>
    <name evidence="3" type="ORF">B0H65DRAFT_504719</name>
</gene>
<feature type="compositionally biased region" description="Basic and acidic residues" evidence="1">
    <location>
        <begin position="113"/>
        <end position="135"/>
    </location>
</feature>
<feature type="compositionally biased region" description="Low complexity" evidence="1">
    <location>
        <begin position="166"/>
        <end position="178"/>
    </location>
</feature>
<comment type="caution">
    <text evidence="3">The sequence shown here is derived from an EMBL/GenBank/DDBJ whole genome shotgun (WGS) entry which is preliminary data.</text>
</comment>
<proteinExistence type="predicted"/>
<dbReference type="PANTHER" id="PTHR47332">
    <property type="entry name" value="SET DOMAIN-CONTAINING PROTEIN 5"/>
    <property type="match status" value="1"/>
</dbReference>
<organism evidence="3 4">
    <name type="scientific">Neurospora tetraspora</name>
    <dbReference type="NCBI Taxonomy" id="94610"/>
    <lineage>
        <taxon>Eukaryota</taxon>
        <taxon>Fungi</taxon>
        <taxon>Dikarya</taxon>
        <taxon>Ascomycota</taxon>
        <taxon>Pezizomycotina</taxon>
        <taxon>Sordariomycetes</taxon>
        <taxon>Sordariomycetidae</taxon>
        <taxon>Sordariales</taxon>
        <taxon>Sordariaceae</taxon>
        <taxon>Neurospora</taxon>
    </lineage>
</organism>
<dbReference type="Gene3D" id="2.170.270.10">
    <property type="entry name" value="SET domain"/>
    <property type="match status" value="1"/>
</dbReference>
<feature type="domain" description="SET" evidence="2">
    <location>
        <begin position="266"/>
        <end position="411"/>
    </location>
</feature>
<keyword evidence="4" id="KW-1185">Reference proteome</keyword>
<dbReference type="InterPro" id="IPR046341">
    <property type="entry name" value="SET_dom_sf"/>
</dbReference>
<evidence type="ECO:0000313" key="3">
    <source>
        <dbReference type="EMBL" id="KAK3354677.1"/>
    </source>
</evidence>
<sequence length="457" mass="50510">MASLFTATTSERAAEDTDCSTDVSPEVSSMDREPEGGLIVPALNLSESSIEDACQESTIAMDVSLVMLPVDAADVPLPDEESDRDEFETSPNAEENETSMRVEVVKRPNNKPADVDTVDRGQDDDQSDNSDHHDMSLTSASSAPSSPKTPNRQEESQTDDEGLHDTSTSSMPSIGSSPKTPKNETSSSDPFVLEDPTKGLSLDNLDLKSPNWMEYFTNLLKKIEHIKPNTKEILEPSTVKFGDEEGEYQGPIIALPDTPDYHPYSSNFQIRLSKYGGFGTFATRDLKLGEVILIEKPLLKSRHVDFYSDFRELSEDDQQAFMQLYTPPGDYLSRDGSDYNHIRAILKANSFAIPPYDFGIIGVYNAASRLNHACSWVANVDYTFDANNSDAIVLNVSKLVKAGSELFISYGGSPLSLYERYGFRCCCGGCKGVSDQHLTILKKIKNGEISRRELEWI</sequence>
<feature type="compositionally biased region" description="Polar residues" evidence="1">
    <location>
        <begin position="1"/>
        <end position="11"/>
    </location>
</feature>
<dbReference type="SUPFAM" id="SSF82199">
    <property type="entry name" value="SET domain"/>
    <property type="match status" value="1"/>
</dbReference>
<feature type="compositionally biased region" description="Polar residues" evidence="1">
    <location>
        <begin position="179"/>
        <end position="189"/>
    </location>
</feature>
<dbReference type="InterPro" id="IPR001214">
    <property type="entry name" value="SET_dom"/>
</dbReference>
<dbReference type="Proteomes" id="UP001278500">
    <property type="component" value="Unassembled WGS sequence"/>
</dbReference>
<protein>
    <recommendedName>
        <fullName evidence="2">SET domain-containing protein</fullName>
    </recommendedName>
</protein>
<evidence type="ECO:0000256" key="1">
    <source>
        <dbReference type="SAM" id="MobiDB-lite"/>
    </source>
</evidence>
<reference evidence="3" key="1">
    <citation type="journal article" date="2023" name="Mol. Phylogenet. Evol.">
        <title>Genome-scale phylogeny and comparative genomics of the fungal order Sordariales.</title>
        <authorList>
            <person name="Hensen N."/>
            <person name="Bonometti L."/>
            <person name="Westerberg I."/>
            <person name="Brannstrom I.O."/>
            <person name="Guillou S."/>
            <person name="Cros-Aarteil S."/>
            <person name="Calhoun S."/>
            <person name="Haridas S."/>
            <person name="Kuo A."/>
            <person name="Mondo S."/>
            <person name="Pangilinan J."/>
            <person name="Riley R."/>
            <person name="LaButti K."/>
            <person name="Andreopoulos B."/>
            <person name="Lipzen A."/>
            <person name="Chen C."/>
            <person name="Yan M."/>
            <person name="Daum C."/>
            <person name="Ng V."/>
            <person name="Clum A."/>
            <person name="Steindorff A."/>
            <person name="Ohm R.A."/>
            <person name="Martin F."/>
            <person name="Silar P."/>
            <person name="Natvig D.O."/>
            <person name="Lalanne C."/>
            <person name="Gautier V."/>
            <person name="Ament-Velasquez S.L."/>
            <person name="Kruys A."/>
            <person name="Hutchinson M.I."/>
            <person name="Powell A.J."/>
            <person name="Barry K."/>
            <person name="Miller A.N."/>
            <person name="Grigoriev I.V."/>
            <person name="Debuchy R."/>
            <person name="Gladieux P."/>
            <person name="Hiltunen Thoren M."/>
            <person name="Johannesson H."/>
        </authorList>
    </citation>
    <scope>NUCLEOTIDE SEQUENCE</scope>
    <source>
        <strain evidence="3">CBS 560.94</strain>
    </source>
</reference>
<dbReference type="PANTHER" id="PTHR47332:SF4">
    <property type="entry name" value="SET DOMAIN-CONTAINING PROTEIN 5"/>
    <property type="match status" value="1"/>
</dbReference>
<feature type="region of interest" description="Disordered" evidence="1">
    <location>
        <begin position="72"/>
        <end position="204"/>
    </location>
</feature>
<dbReference type="CDD" id="cd20071">
    <property type="entry name" value="SET_SMYD"/>
    <property type="match status" value="1"/>
</dbReference>
<evidence type="ECO:0000259" key="2">
    <source>
        <dbReference type="PROSITE" id="PS50280"/>
    </source>
</evidence>
<name>A0AAE0JN41_9PEZI</name>
<dbReference type="GeneID" id="87865093"/>
<accession>A0AAE0JN41</accession>
<feature type="compositionally biased region" description="Acidic residues" evidence="1">
    <location>
        <begin position="77"/>
        <end position="88"/>
    </location>
</feature>
<dbReference type="PROSITE" id="PS50280">
    <property type="entry name" value="SET"/>
    <property type="match status" value="1"/>
</dbReference>